<proteinExistence type="predicted"/>
<keyword evidence="1" id="KW-0812">Transmembrane</keyword>
<organism evidence="2 3">
    <name type="scientific">Sphingobacterium nematocida</name>
    <dbReference type="NCBI Taxonomy" id="1513896"/>
    <lineage>
        <taxon>Bacteria</taxon>
        <taxon>Pseudomonadati</taxon>
        <taxon>Bacteroidota</taxon>
        <taxon>Sphingobacteriia</taxon>
        <taxon>Sphingobacteriales</taxon>
        <taxon>Sphingobacteriaceae</taxon>
        <taxon>Sphingobacterium</taxon>
    </lineage>
</organism>
<gene>
    <name evidence="2" type="ORF">SAMN05660841_03702</name>
</gene>
<keyword evidence="3" id="KW-1185">Reference proteome</keyword>
<dbReference type="STRING" id="1513896.SAMN05660841_03702"/>
<dbReference type="EMBL" id="FUZF01000020">
    <property type="protein sequence ID" value="SKC02312.1"/>
    <property type="molecule type" value="Genomic_DNA"/>
</dbReference>
<dbReference type="AlphaFoldDB" id="A0A1T5G1T9"/>
<keyword evidence="1" id="KW-1133">Transmembrane helix</keyword>
<dbReference type="OrthoDB" id="9813621at2"/>
<feature type="transmembrane region" description="Helical" evidence="1">
    <location>
        <begin position="36"/>
        <end position="57"/>
    </location>
</feature>
<sequence>MTIINNRVKMGAAVIVAILSIPLIAMQFSSDVKWTFTDFMVAAFLLTATGLFCELMIRVVNKRYLRYVLIFLALVVLALVWAELAVGVFGSPFAGS</sequence>
<evidence type="ECO:0000313" key="2">
    <source>
        <dbReference type="EMBL" id="SKC02312.1"/>
    </source>
</evidence>
<feature type="transmembrane region" description="Helical" evidence="1">
    <location>
        <begin position="12"/>
        <end position="30"/>
    </location>
</feature>
<evidence type="ECO:0000313" key="3">
    <source>
        <dbReference type="Proteomes" id="UP000190150"/>
    </source>
</evidence>
<dbReference type="Proteomes" id="UP000190150">
    <property type="component" value="Unassembled WGS sequence"/>
</dbReference>
<feature type="transmembrane region" description="Helical" evidence="1">
    <location>
        <begin position="64"/>
        <end position="89"/>
    </location>
</feature>
<reference evidence="3" key="1">
    <citation type="submission" date="2017-02" db="EMBL/GenBank/DDBJ databases">
        <authorList>
            <person name="Varghese N."/>
            <person name="Submissions S."/>
        </authorList>
    </citation>
    <scope>NUCLEOTIDE SEQUENCE [LARGE SCALE GENOMIC DNA]</scope>
    <source>
        <strain evidence="3">DSM 24091</strain>
    </source>
</reference>
<evidence type="ECO:0000256" key="1">
    <source>
        <dbReference type="SAM" id="Phobius"/>
    </source>
</evidence>
<protein>
    <submittedName>
        <fullName evidence="2">Uncharacterized protein</fullName>
    </submittedName>
</protein>
<name>A0A1T5G1T9_9SPHI</name>
<accession>A0A1T5G1T9</accession>
<keyword evidence="1" id="KW-0472">Membrane</keyword>